<dbReference type="PROSITE" id="PS50949">
    <property type="entry name" value="HTH_GNTR"/>
    <property type="match status" value="1"/>
</dbReference>
<keyword evidence="2" id="KW-0238">DNA-binding</keyword>
<dbReference type="InterPro" id="IPR011711">
    <property type="entry name" value="GntR_C"/>
</dbReference>
<reference evidence="5" key="1">
    <citation type="submission" date="2022-10" db="EMBL/GenBank/DDBJ databases">
        <title>WGS of marine actinomycetes from Thailand.</title>
        <authorList>
            <person name="Thawai C."/>
        </authorList>
    </citation>
    <scope>NUCLEOTIDE SEQUENCE</scope>
    <source>
        <strain evidence="5">SW21</strain>
    </source>
</reference>
<dbReference type="SMART" id="SM00345">
    <property type="entry name" value="HTH_GNTR"/>
    <property type="match status" value="1"/>
</dbReference>
<dbReference type="InterPro" id="IPR000524">
    <property type="entry name" value="Tscrpt_reg_HTH_GntR"/>
</dbReference>
<evidence type="ECO:0000256" key="3">
    <source>
        <dbReference type="ARBA" id="ARBA00023163"/>
    </source>
</evidence>
<evidence type="ECO:0000313" key="5">
    <source>
        <dbReference type="EMBL" id="MCX2963221.1"/>
    </source>
</evidence>
<dbReference type="CDD" id="cd07377">
    <property type="entry name" value="WHTH_GntR"/>
    <property type="match status" value="1"/>
</dbReference>
<name>A0A9X3I3J1_9ACTN</name>
<dbReference type="EMBL" id="JAPKFM010000003">
    <property type="protein sequence ID" value="MCX2963221.1"/>
    <property type="molecule type" value="Genomic_DNA"/>
</dbReference>
<keyword evidence="6" id="KW-1185">Reference proteome</keyword>
<dbReference type="Gene3D" id="1.20.120.530">
    <property type="entry name" value="GntR ligand-binding domain-like"/>
    <property type="match status" value="1"/>
</dbReference>
<dbReference type="Pfam" id="PF00392">
    <property type="entry name" value="GntR"/>
    <property type="match status" value="1"/>
</dbReference>
<dbReference type="SUPFAM" id="SSF48008">
    <property type="entry name" value="GntR ligand-binding domain-like"/>
    <property type="match status" value="1"/>
</dbReference>
<sequence length="242" mass="26738">MQRELLGLESTSLAERAYQHLRDAVVDGSLKPGERVTERGLAERLAVSSTPIREAIKRLEADGLLERLGPRTICVAAPTPASQAQLAEVEVALRGLVARLAALHATDDDIAHLARLLESAEDQSRLYTARVDEGLPIDGYAEDLYARIQEFNSGILASTHNPVLVRLFEQTRALSSAERRERSLTRLRADRTFARARWNSHRCTLNAIRDRDPVTAERTALERAESAMRDLTAASVHLASDA</sequence>
<dbReference type="GO" id="GO:0003700">
    <property type="term" value="F:DNA-binding transcription factor activity"/>
    <property type="evidence" value="ECO:0007669"/>
    <property type="project" value="InterPro"/>
</dbReference>
<dbReference type="SUPFAM" id="SSF46785">
    <property type="entry name" value="Winged helix' DNA-binding domain"/>
    <property type="match status" value="1"/>
</dbReference>
<evidence type="ECO:0000256" key="2">
    <source>
        <dbReference type="ARBA" id="ARBA00023125"/>
    </source>
</evidence>
<organism evidence="5 6">
    <name type="scientific">Gordonia aquimaris</name>
    <dbReference type="NCBI Taxonomy" id="2984863"/>
    <lineage>
        <taxon>Bacteria</taxon>
        <taxon>Bacillati</taxon>
        <taxon>Actinomycetota</taxon>
        <taxon>Actinomycetes</taxon>
        <taxon>Mycobacteriales</taxon>
        <taxon>Gordoniaceae</taxon>
        <taxon>Gordonia</taxon>
    </lineage>
</organism>
<dbReference type="Pfam" id="PF07729">
    <property type="entry name" value="FCD"/>
    <property type="match status" value="1"/>
</dbReference>
<dbReference type="RefSeq" id="WP_266060268.1">
    <property type="nucleotide sequence ID" value="NZ_JAPKFM010000003.1"/>
</dbReference>
<protein>
    <submittedName>
        <fullName evidence="5">GntR family transcriptional regulator</fullName>
    </submittedName>
</protein>
<dbReference type="AlphaFoldDB" id="A0A9X3I3J1"/>
<evidence type="ECO:0000256" key="1">
    <source>
        <dbReference type="ARBA" id="ARBA00023015"/>
    </source>
</evidence>
<dbReference type="InterPro" id="IPR008920">
    <property type="entry name" value="TF_FadR/GntR_C"/>
</dbReference>
<dbReference type="PANTHER" id="PTHR43537">
    <property type="entry name" value="TRANSCRIPTIONAL REGULATOR, GNTR FAMILY"/>
    <property type="match status" value="1"/>
</dbReference>
<dbReference type="InterPro" id="IPR036388">
    <property type="entry name" value="WH-like_DNA-bd_sf"/>
</dbReference>
<evidence type="ECO:0000259" key="4">
    <source>
        <dbReference type="PROSITE" id="PS50949"/>
    </source>
</evidence>
<dbReference type="Proteomes" id="UP001143347">
    <property type="component" value="Unassembled WGS sequence"/>
</dbReference>
<dbReference type="InterPro" id="IPR036390">
    <property type="entry name" value="WH_DNA-bd_sf"/>
</dbReference>
<comment type="caution">
    <text evidence="5">The sequence shown here is derived from an EMBL/GenBank/DDBJ whole genome shotgun (WGS) entry which is preliminary data.</text>
</comment>
<dbReference type="GO" id="GO:0003677">
    <property type="term" value="F:DNA binding"/>
    <property type="evidence" value="ECO:0007669"/>
    <property type="project" value="UniProtKB-KW"/>
</dbReference>
<dbReference type="Gene3D" id="1.10.10.10">
    <property type="entry name" value="Winged helix-like DNA-binding domain superfamily/Winged helix DNA-binding domain"/>
    <property type="match status" value="1"/>
</dbReference>
<keyword evidence="1" id="KW-0805">Transcription regulation</keyword>
<proteinExistence type="predicted"/>
<gene>
    <name evidence="5" type="ORF">OSB52_03850</name>
</gene>
<accession>A0A9X3I3J1</accession>
<feature type="domain" description="HTH gntR-type" evidence="4">
    <location>
        <begin position="11"/>
        <end position="78"/>
    </location>
</feature>
<evidence type="ECO:0000313" key="6">
    <source>
        <dbReference type="Proteomes" id="UP001143347"/>
    </source>
</evidence>
<keyword evidence="3" id="KW-0804">Transcription</keyword>
<dbReference type="PANTHER" id="PTHR43537:SF5">
    <property type="entry name" value="UXU OPERON TRANSCRIPTIONAL REGULATOR"/>
    <property type="match status" value="1"/>
</dbReference>